<dbReference type="NCBIfam" id="NF009891">
    <property type="entry name" value="PRK13351.1-1"/>
    <property type="match status" value="1"/>
</dbReference>
<dbReference type="FunFam" id="3.30.70.240:FF:000001">
    <property type="entry name" value="Elongation factor G"/>
    <property type="match status" value="1"/>
</dbReference>
<dbReference type="InterPro" id="IPR000795">
    <property type="entry name" value="T_Tr_GTP-bd_dom"/>
</dbReference>
<dbReference type="Gene3D" id="3.30.70.240">
    <property type="match status" value="1"/>
</dbReference>
<evidence type="ECO:0000259" key="3">
    <source>
        <dbReference type="PROSITE" id="PS51722"/>
    </source>
</evidence>
<dbReference type="PROSITE" id="PS51722">
    <property type="entry name" value="G_TR_2"/>
    <property type="match status" value="1"/>
</dbReference>
<dbReference type="Gene3D" id="2.40.30.10">
    <property type="entry name" value="Translation factors"/>
    <property type="match status" value="1"/>
</dbReference>
<dbReference type="CDD" id="cd01434">
    <property type="entry name" value="EFG_mtEFG1_IV"/>
    <property type="match status" value="1"/>
</dbReference>
<gene>
    <name evidence="4" type="ORF">KDA27_02785</name>
</gene>
<dbReference type="SUPFAM" id="SSF54211">
    <property type="entry name" value="Ribosomal protein S5 domain 2-like"/>
    <property type="match status" value="1"/>
</dbReference>
<evidence type="ECO:0000313" key="4">
    <source>
        <dbReference type="EMBL" id="MCA9754701.1"/>
    </source>
</evidence>
<keyword evidence="2" id="KW-0342">GTP-binding</keyword>
<dbReference type="SMART" id="SM00889">
    <property type="entry name" value="EFG_IV"/>
    <property type="match status" value="1"/>
</dbReference>
<dbReference type="Pfam" id="PF03764">
    <property type="entry name" value="EFG_IV"/>
    <property type="match status" value="1"/>
</dbReference>
<reference evidence="4" key="2">
    <citation type="journal article" date="2021" name="Microbiome">
        <title>Successional dynamics and alternative stable states in a saline activated sludge microbial community over 9 years.</title>
        <authorList>
            <person name="Wang Y."/>
            <person name="Ye J."/>
            <person name="Ju F."/>
            <person name="Liu L."/>
            <person name="Boyd J.A."/>
            <person name="Deng Y."/>
            <person name="Parks D.H."/>
            <person name="Jiang X."/>
            <person name="Yin X."/>
            <person name="Woodcroft B.J."/>
            <person name="Tyson G.W."/>
            <person name="Hugenholtz P."/>
            <person name="Polz M.F."/>
            <person name="Zhang T."/>
        </authorList>
    </citation>
    <scope>NUCLEOTIDE SEQUENCE</scope>
    <source>
        <strain evidence="4">HKST-UBA02</strain>
    </source>
</reference>
<evidence type="ECO:0000256" key="2">
    <source>
        <dbReference type="ARBA" id="ARBA00023134"/>
    </source>
</evidence>
<dbReference type="InterPro" id="IPR053905">
    <property type="entry name" value="EF-G-like_DII"/>
</dbReference>
<dbReference type="GO" id="GO:0032790">
    <property type="term" value="P:ribosome disassembly"/>
    <property type="evidence" value="ECO:0007669"/>
    <property type="project" value="TreeGrafter"/>
</dbReference>
<dbReference type="InterPro" id="IPR000640">
    <property type="entry name" value="EFG_V-like"/>
</dbReference>
<reference evidence="4" key="1">
    <citation type="submission" date="2020-04" db="EMBL/GenBank/DDBJ databases">
        <authorList>
            <person name="Zhang T."/>
        </authorList>
    </citation>
    <scope>NUCLEOTIDE SEQUENCE</scope>
    <source>
        <strain evidence="4">HKST-UBA02</strain>
    </source>
</reference>
<dbReference type="GO" id="GO:0005525">
    <property type="term" value="F:GTP binding"/>
    <property type="evidence" value="ECO:0007669"/>
    <property type="project" value="UniProtKB-KW"/>
</dbReference>
<proteinExistence type="predicted"/>
<dbReference type="PANTHER" id="PTHR43261:SF6">
    <property type="entry name" value="ELONGATION FACTOR G-LIKE PROTEIN"/>
    <property type="match status" value="1"/>
</dbReference>
<evidence type="ECO:0000256" key="1">
    <source>
        <dbReference type="ARBA" id="ARBA00022741"/>
    </source>
</evidence>
<dbReference type="PRINTS" id="PR00315">
    <property type="entry name" value="ELONGATNFCT"/>
</dbReference>
<dbReference type="NCBIfam" id="NF009381">
    <property type="entry name" value="PRK12740.1-5"/>
    <property type="match status" value="1"/>
</dbReference>
<keyword evidence="4" id="KW-0648">Protein biosynthesis</keyword>
<dbReference type="InterPro" id="IPR005225">
    <property type="entry name" value="Small_GTP-bd"/>
</dbReference>
<feature type="domain" description="Tr-type G" evidence="3">
    <location>
        <begin position="7"/>
        <end position="278"/>
    </location>
</feature>
<organism evidence="4 5">
    <name type="scientific">Eiseniibacteriota bacterium</name>
    <dbReference type="NCBI Taxonomy" id="2212470"/>
    <lineage>
        <taxon>Bacteria</taxon>
        <taxon>Candidatus Eiseniibacteriota</taxon>
    </lineage>
</organism>
<comment type="caution">
    <text evidence="4">The sequence shown here is derived from an EMBL/GenBank/DDBJ whole genome shotgun (WGS) entry which is preliminary data.</text>
</comment>
<dbReference type="CDD" id="cd03713">
    <property type="entry name" value="EFG_mtEFG_C"/>
    <property type="match status" value="1"/>
</dbReference>
<dbReference type="Pfam" id="PF00679">
    <property type="entry name" value="EFG_C"/>
    <property type="match status" value="1"/>
</dbReference>
<sequence>MKQYQPADIRNVVVVGHSGTGKTTLSESMLFVAGATSRKGKTSDGSSILDHTPEETKRKAGVYLSIAQFEAEKKKFNLLDAPGYADFVGEAIAGIRATDLALLVVNGQHGVEPDTDRMNELLDERSKSRFIVVNMMDKENVEFPTVMTELGELTNNRSVPVYYPIGSGADFRGVVAVLDDKAFLFDGKNVKEGPVPDEVKAEVEEAKLKLTELAAEADDELLEKYFETFELTHEETVKGLRAGITSGKLYPVIPVAAETDQGVAVLLSMIAEFGPSPLDVPGPPLAEGETAEVSESGSPLALVFKATTDLMAQKFIFLRVFSGSIAGGDDLHDVTRNSAERMGQLYNFLAKDRIEVEKLVCGDIGAAAKLKTAEVNHTIGTKNSPEIRKIAFPYPVHEMAIAAGKGDEEKLGSAFHKLAEEDPTFLLEVQSELHQTVLRTYGDQHLDVLSDRLKRKYNLEMSVTKPRVPFRETIRGNSDVAYRHKKQTGGSGQFADVSIKFEPNERGGGFEFVDEITGGVIPSKFIPSVEKGLREAIEHGVLAGYPVVDVRARLHFGGYHAVDSSEMAFKIASIQAFKKGMTDAQPVLLEPIWSVSIQIPDEYMGDVMGDISSRRGRISGMEPMGSHQIIKATVPQVELHRYSTTLRSMTQGRGRFEAKFSHYEEVPRDAAEKLVEELRKEQEAVAH</sequence>
<dbReference type="SUPFAM" id="SSF52540">
    <property type="entry name" value="P-loop containing nucleoside triphosphate hydrolases"/>
    <property type="match status" value="1"/>
</dbReference>
<accession>A0A956SBT1</accession>
<dbReference type="InterPro" id="IPR035649">
    <property type="entry name" value="EFG_V"/>
</dbReference>
<dbReference type="InterPro" id="IPR014721">
    <property type="entry name" value="Ribsml_uS5_D2-typ_fold_subgr"/>
</dbReference>
<dbReference type="InterPro" id="IPR047872">
    <property type="entry name" value="EFG_IV"/>
</dbReference>
<dbReference type="Pfam" id="PF14492">
    <property type="entry name" value="EFG_III"/>
    <property type="match status" value="1"/>
</dbReference>
<dbReference type="InterPro" id="IPR020568">
    <property type="entry name" value="Ribosomal_Su5_D2-typ_SF"/>
</dbReference>
<dbReference type="PANTHER" id="PTHR43261">
    <property type="entry name" value="TRANSLATION ELONGATION FACTOR G-RELATED"/>
    <property type="match status" value="1"/>
</dbReference>
<dbReference type="CDD" id="cd04170">
    <property type="entry name" value="EF-G_bact"/>
    <property type="match status" value="1"/>
</dbReference>
<evidence type="ECO:0000313" key="5">
    <source>
        <dbReference type="Proteomes" id="UP000739538"/>
    </source>
</evidence>
<dbReference type="Proteomes" id="UP000739538">
    <property type="component" value="Unassembled WGS sequence"/>
</dbReference>
<dbReference type="Pfam" id="PF00009">
    <property type="entry name" value="GTP_EFTU"/>
    <property type="match status" value="1"/>
</dbReference>
<dbReference type="Gene3D" id="3.40.50.300">
    <property type="entry name" value="P-loop containing nucleotide triphosphate hydrolases"/>
    <property type="match status" value="1"/>
</dbReference>
<name>A0A956SBT1_UNCEI</name>
<keyword evidence="4" id="KW-0251">Elongation factor</keyword>
<dbReference type="InterPro" id="IPR027417">
    <property type="entry name" value="P-loop_NTPase"/>
</dbReference>
<protein>
    <submittedName>
        <fullName evidence="4">Elongation factor G</fullName>
    </submittedName>
</protein>
<dbReference type="SUPFAM" id="SSF54980">
    <property type="entry name" value="EF-G C-terminal domain-like"/>
    <property type="match status" value="2"/>
</dbReference>
<dbReference type="NCBIfam" id="NF009379">
    <property type="entry name" value="PRK12740.1-3"/>
    <property type="match status" value="1"/>
</dbReference>
<dbReference type="InterPro" id="IPR005517">
    <property type="entry name" value="Transl_elong_EFG/EF2_IV"/>
</dbReference>
<dbReference type="Pfam" id="PF22042">
    <property type="entry name" value="EF-G_D2"/>
    <property type="match status" value="1"/>
</dbReference>
<dbReference type="NCBIfam" id="TIGR00231">
    <property type="entry name" value="small_GTP"/>
    <property type="match status" value="1"/>
</dbReference>
<dbReference type="InterPro" id="IPR041095">
    <property type="entry name" value="EFG_II"/>
</dbReference>
<dbReference type="InterPro" id="IPR035647">
    <property type="entry name" value="EFG_III/V"/>
</dbReference>
<dbReference type="GO" id="GO:0003746">
    <property type="term" value="F:translation elongation factor activity"/>
    <property type="evidence" value="ECO:0007669"/>
    <property type="project" value="UniProtKB-KW"/>
</dbReference>
<dbReference type="EMBL" id="JAGQHS010000008">
    <property type="protein sequence ID" value="MCA9754701.1"/>
    <property type="molecule type" value="Genomic_DNA"/>
</dbReference>
<dbReference type="SUPFAM" id="SSF50447">
    <property type="entry name" value="Translation proteins"/>
    <property type="match status" value="1"/>
</dbReference>
<dbReference type="SMART" id="SM00838">
    <property type="entry name" value="EFG_C"/>
    <property type="match status" value="1"/>
</dbReference>
<dbReference type="Gene3D" id="3.30.70.870">
    <property type="entry name" value="Elongation Factor G (Translational Gtpase), domain 3"/>
    <property type="match status" value="1"/>
</dbReference>
<dbReference type="GO" id="GO:0003924">
    <property type="term" value="F:GTPase activity"/>
    <property type="evidence" value="ECO:0007669"/>
    <property type="project" value="InterPro"/>
</dbReference>
<dbReference type="InterPro" id="IPR009000">
    <property type="entry name" value="Transl_B-barrel_sf"/>
</dbReference>
<dbReference type="Gene3D" id="3.30.230.10">
    <property type="match status" value="1"/>
</dbReference>
<dbReference type="AlphaFoldDB" id="A0A956SBT1"/>
<keyword evidence="1" id="KW-0547">Nucleotide-binding</keyword>
<dbReference type="FunFam" id="3.30.230.10:FF:000003">
    <property type="entry name" value="Elongation factor G"/>
    <property type="match status" value="1"/>
</dbReference>